<organism evidence="1">
    <name type="scientific">Anguilla anguilla</name>
    <name type="common">European freshwater eel</name>
    <name type="synonym">Muraena anguilla</name>
    <dbReference type="NCBI Taxonomy" id="7936"/>
    <lineage>
        <taxon>Eukaryota</taxon>
        <taxon>Metazoa</taxon>
        <taxon>Chordata</taxon>
        <taxon>Craniata</taxon>
        <taxon>Vertebrata</taxon>
        <taxon>Euteleostomi</taxon>
        <taxon>Actinopterygii</taxon>
        <taxon>Neopterygii</taxon>
        <taxon>Teleostei</taxon>
        <taxon>Anguilliformes</taxon>
        <taxon>Anguillidae</taxon>
        <taxon>Anguilla</taxon>
    </lineage>
</organism>
<reference evidence="1" key="1">
    <citation type="submission" date="2014-11" db="EMBL/GenBank/DDBJ databases">
        <authorList>
            <person name="Amaro Gonzalez C."/>
        </authorList>
    </citation>
    <scope>NUCLEOTIDE SEQUENCE</scope>
</reference>
<name>A0A0E9PKY3_ANGAN</name>
<accession>A0A0E9PKY3</accession>
<sequence>MGCQVICNGQKSTRRFTYHSRFTRNSHDPRGTSFRK</sequence>
<reference evidence="1" key="2">
    <citation type="journal article" date="2015" name="Fish Shellfish Immunol.">
        <title>Early steps in the European eel (Anguilla anguilla)-Vibrio vulnificus interaction in the gills: Role of the RtxA13 toxin.</title>
        <authorList>
            <person name="Callol A."/>
            <person name="Pajuelo D."/>
            <person name="Ebbesson L."/>
            <person name="Teles M."/>
            <person name="MacKenzie S."/>
            <person name="Amaro C."/>
        </authorList>
    </citation>
    <scope>NUCLEOTIDE SEQUENCE</scope>
</reference>
<dbReference type="EMBL" id="GBXM01103625">
    <property type="protein sequence ID" value="JAH04952.1"/>
    <property type="molecule type" value="Transcribed_RNA"/>
</dbReference>
<proteinExistence type="predicted"/>
<evidence type="ECO:0000313" key="1">
    <source>
        <dbReference type="EMBL" id="JAH04952.1"/>
    </source>
</evidence>
<dbReference type="AlphaFoldDB" id="A0A0E9PKY3"/>
<protein>
    <submittedName>
        <fullName evidence="1">Uncharacterized protein</fullName>
    </submittedName>
</protein>